<evidence type="ECO:0000313" key="4">
    <source>
        <dbReference type="Proteomes" id="UP000641741"/>
    </source>
</evidence>
<dbReference type="PANTHER" id="PTHR42954">
    <property type="entry name" value="FE(2+) TRANSPORT PROTEIN A"/>
    <property type="match status" value="1"/>
</dbReference>
<feature type="domain" description="Ferrous iron transporter FeoA-like" evidence="2">
    <location>
        <begin position="7"/>
        <end position="79"/>
    </location>
</feature>
<keyword evidence="1" id="KW-0408">Iron</keyword>
<dbReference type="InterPro" id="IPR008988">
    <property type="entry name" value="Transcriptional_repressor_C"/>
</dbReference>
<dbReference type="SMART" id="SM00899">
    <property type="entry name" value="FeoA"/>
    <property type="match status" value="1"/>
</dbReference>
<dbReference type="PANTHER" id="PTHR42954:SF2">
    <property type="entry name" value="FE(2+) TRANSPORT PROTEIN A"/>
    <property type="match status" value="1"/>
</dbReference>
<dbReference type="Pfam" id="PF04023">
    <property type="entry name" value="FeoA"/>
    <property type="match status" value="1"/>
</dbReference>
<accession>A0ABR7GP04</accession>
<comment type="caution">
    <text evidence="3">The sequence shown here is derived from an EMBL/GenBank/DDBJ whole genome shotgun (WGS) entry which is preliminary data.</text>
</comment>
<dbReference type="Gene3D" id="2.30.30.90">
    <property type="match status" value="1"/>
</dbReference>
<reference evidence="3 4" key="1">
    <citation type="submission" date="2020-08" db="EMBL/GenBank/DDBJ databases">
        <title>Genome public.</title>
        <authorList>
            <person name="Liu C."/>
            <person name="Sun Q."/>
        </authorList>
    </citation>
    <scope>NUCLEOTIDE SEQUENCE [LARGE SCALE GENOMIC DNA]</scope>
    <source>
        <strain evidence="3 4">M2</strain>
    </source>
</reference>
<protein>
    <submittedName>
        <fullName evidence="3">Ferrous iron transport protein A</fullName>
    </submittedName>
</protein>
<gene>
    <name evidence="3" type="ORF">H8S02_08745</name>
</gene>
<dbReference type="Proteomes" id="UP000641741">
    <property type="component" value="Unassembled WGS sequence"/>
</dbReference>
<dbReference type="RefSeq" id="WP_186970204.1">
    <property type="nucleotide sequence ID" value="NZ_JACOPK010000007.1"/>
</dbReference>
<evidence type="ECO:0000259" key="2">
    <source>
        <dbReference type="SMART" id="SM00899"/>
    </source>
</evidence>
<sequence>MQQNAVLTLAQLPENRSARIAALRLSGGMRRRLRELGFIAGTRITCLHRVSDGASAAYLVRGTVIALRRNDAERIEVLP</sequence>
<name>A0ABR7GP04_9FIRM</name>
<dbReference type="SUPFAM" id="SSF50037">
    <property type="entry name" value="C-terminal domain of transcriptional repressors"/>
    <property type="match status" value="1"/>
</dbReference>
<evidence type="ECO:0000256" key="1">
    <source>
        <dbReference type="ARBA" id="ARBA00023004"/>
    </source>
</evidence>
<dbReference type="EMBL" id="JACOPK010000007">
    <property type="protein sequence ID" value="MBC5696031.1"/>
    <property type="molecule type" value="Genomic_DNA"/>
</dbReference>
<dbReference type="InterPro" id="IPR007167">
    <property type="entry name" value="Fe-transptr_FeoA-like"/>
</dbReference>
<proteinExistence type="predicted"/>
<keyword evidence="4" id="KW-1185">Reference proteome</keyword>
<organism evidence="3 4">
    <name type="scientific">Agathobaculum hominis</name>
    <dbReference type="NCBI Taxonomy" id="2763014"/>
    <lineage>
        <taxon>Bacteria</taxon>
        <taxon>Bacillati</taxon>
        <taxon>Bacillota</taxon>
        <taxon>Clostridia</taxon>
        <taxon>Eubacteriales</taxon>
        <taxon>Butyricicoccaceae</taxon>
        <taxon>Agathobaculum</taxon>
    </lineage>
</organism>
<dbReference type="InterPro" id="IPR052713">
    <property type="entry name" value="FeoA"/>
</dbReference>
<dbReference type="InterPro" id="IPR038157">
    <property type="entry name" value="FeoA_core_dom"/>
</dbReference>
<evidence type="ECO:0000313" key="3">
    <source>
        <dbReference type="EMBL" id="MBC5696031.1"/>
    </source>
</evidence>